<feature type="region of interest" description="Disordered" evidence="6">
    <location>
        <begin position="1"/>
        <end position="48"/>
    </location>
</feature>
<gene>
    <name evidence="7" type="ORF">TCMB3V08_LOCUS5808</name>
</gene>
<protein>
    <submittedName>
        <fullName evidence="7">(California timema) hypothetical protein</fullName>
    </submittedName>
</protein>
<feature type="repeat" description="WD" evidence="5">
    <location>
        <begin position="219"/>
        <end position="260"/>
    </location>
</feature>
<feature type="repeat" description="WD" evidence="5">
    <location>
        <begin position="115"/>
        <end position="146"/>
    </location>
</feature>
<dbReference type="PRINTS" id="PR00320">
    <property type="entry name" value="GPROTEINBRPT"/>
</dbReference>
<reference evidence="7" key="1">
    <citation type="submission" date="2020-11" db="EMBL/GenBank/DDBJ databases">
        <authorList>
            <person name="Tran Van P."/>
        </authorList>
    </citation>
    <scope>NUCLEOTIDE SEQUENCE</scope>
</reference>
<accession>A0A7R9J5S9</accession>
<evidence type="ECO:0000313" key="7">
    <source>
        <dbReference type="EMBL" id="CAD7573168.1"/>
    </source>
</evidence>
<keyword evidence="2 5" id="KW-0853">WD repeat</keyword>
<dbReference type="InterPro" id="IPR039241">
    <property type="entry name" value="Rrp9-like"/>
</dbReference>
<dbReference type="PANTHER" id="PTHR19865">
    <property type="entry name" value="U3 SMALL NUCLEOLAR RNA INTERACTING PROTEIN 2"/>
    <property type="match status" value="1"/>
</dbReference>
<feature type="compositionally biased region" description="Acidic residues" evidence="6">
    <location>
        <begin position="21"/>
        <end position="42"/>
    </location>
</feature>
<dbReference type="PANTHER" id="PTHR19865:SF0">
    <property type="entry name" value="U3 SMALL NUCLEOLAR RNA-INTERACTING PROTEIN 2"/>
    <property type="match status" value="1"/>
</dbReference>
<name>A0A7R9J5S9_TIMCA</name>
<dbReference type="EMBL" id="OE181453">
    <property type="protein sequence ID" value="CAD7573168.1"/>
    <property type="molecule type" value="Genomic_DNA"/>
</dbReference>
<keyword evidence="4" id="KW-0539">Nucleus</keyword>
<evidence type="ECO:0000256" key="6">
    <source>
        <dbReference type="SAM" id="MobiDB-lite"/>
    </source>
</evidence>
<dbReference type="InterPro" id="IPR019775">
    <property type="entry name" value="WD40_repeat_CS"/>
</dbReference>
<dbReference type="InterPro" id="IPR036322">
    <property type="entry name" value="WD40_repeat_dom_sf"/>
</dbReference>
<sequence>MRSAGVKKGTIPPERKPRLDEELDSEDEDVIPGPDVEPEEDSRETTQEKRLRLAKLYLSEIEQQESERLDSGAVDRATVAQRLKENVLEQSGRLRRTVADNYSGADTPNIAILRCKQHKLAITCMALSPDDKFLYSGSKDCNIVQWCLTKKQKERCILAVGKRKTPGHNKSILCLAVSSDSRFLSILVTTYYSSLQVSGGEELLVHVWKADTLDHLHCFKGHKGPVTGLCFQRGSHTLFSSSRDRSVKIWNLDEMSYIETLQLCLWGSMKKKPLCVVPNAHGLSQDNGEPNWVCSIAAYVNTDLVASGSSDGHIRLWKCENGFKTLTPLFQVTVAGFVNALSFTSDGGHLVAGVGQEHRLGRWWRRPDARNSILIIPLMKT</sequence>
<dbReference type="InterPro" id="IPR001680">
    <property type="entry name" value="WD40_rpt"/>
</dbReference>
<dbReference type="SMART" id="SM00320">
    <property type="entry name" value="WD40"/>
    <property type="match status" value="5"/>
</dbReference>
<dbReference type="PROSITE" id="PS50294">
    <property type="entry name" value="WD_REPEATS_REGION"/>
    <property type="match status" value="1"/>
</dbReference>
<evidence type="ECO:0000256" key="2">
    <source>
        <dbReference type="ARBA" id="ARBA00022574"/>
    </source>
</evidence>
<keyword evidence="3" id="KW-0677">Repeat</keyword>
<evidence type="ECO:0000256" key="3">
    <source>
        <dbReference type="ARBA" id="ARBA00022737"/>
    </source>
</evidence>
<dbReference type="InterPro" id="IPR015943">
    <property type="entry name" value="WD40/YVTN_repeat-like_dom_sf"/>
</dbReference>
<comment type="subcellular location">
    <subcellularLocation>
        <location evidence="1">Nucleus</location>
    </subcellularLocation>
</comment>
<dbReference type="PROSITE" id="PS50082">
    <property type="entry name" value="WD_REPEATS_2"/>
    <property type="match status" value="3"/>
</dbReference>
<feature type="repeat" description="WD" evidence="5">
    <location>
        <begin position="286"/>
        <end position="327"/>
    </location>
</feature>
<dbReference type="SUPFAM" id="SSF50978">
    <property type="entry name" value="WD40 repeat-like"/>
    <property type="match status" value="1"/>
</dbReference>
<dbReference type="Gene3D" id="2.130.10.10">
    <property type="entry name" value="YVTN repeat-like/Quinoprotein amine dehydrogenase"/>
    <property type="match status" value="2"/>
</dbReference>
<dbReference type="GO" id="GO:0034511">
    <property type="term" value="F:U3 snoRNA binding"/>
    <property type="evidence" value="ECO:0007669"/>
    <property type="project" value="InterPro"/>
</dbReference>
<evidence type="ECO:0000256" key="5">
    <source>
        <dbReference type="PROSITE-ProRule" id="PRU00221"/>
    </source>
</evidence>
<dbReference type="AlphaFoldDB" id="A0A7R9J5S9"/>
<dbReference type="PROSITE" id="PS00678">
    <property type="entry name" value="WD_REPEATS_1"/>
    <property type="match status" value="1"/>
</dbReference>
<evidence type="ECO:0000256" key="1">
    <source>
        <dbReference type="ARBA" id="ARBA00004123"/>
    </source>
</evidence>
<dbReference type="GO" id="GO:0032040">
    <property type="term" value="C:small-subunit processome"/>
    <property type="evidence" value="ECO:0007669"/>
    <property type="project" value="TreeGrafter"/>
</dbReference>
<dbReference type="Pfam" id="PF00400">
    <property type="entry name" value="WD40"/>
    <property type="match status" value="4"/>
</dbReference>
<dbReference type="InterPro" id="IPR020472">
    <property type="entry name" value="WD40_PAC1"/>
</dbReference>
<evidence type="ECO:0000256" key="4">
    <source>
        <dbReference type="ARBA" id="ARBA00023242"/>
    </source>
</evidence>
<proteinExistence type="predicted"/>
<organism evidence="7">
    <name type="scientific">Timema californicum</name>
    <name type="common">California timema</name>
    <name type="synonym">Walking stick</name>
    <dbReference type="NCBI Taxonomy" id="61474"/>
    <lineage>
        <taxon>Eukaryota</taxon>
        <taxon>Metazoa</taxon>
        <taxon>Ecdysozoa</taxon>
        <taxon>Arthropoda</taxon>
        <taxon>Hexapoda</taxon>
        <taxon>Insecta</taxon>
        <taxon>Pterygota</taxon>
        <taxon>Neoptera</taxon>
        <taxon>Polyneoptera</taxon>
        <taxon>Phasmatodea</taxon>
        <taxon>Timematodea</taxon>
        <taxon>Timematoidea</taxon>
        <taxon>Timematidae</taxon>
        <taxon>Timema</taxon>
    </lineage>
</organism>